<evidence type="ECO:0000256" key="4">
    <source>
        <dbReference type="SAM" id="MobiDB-lite"/>
    </source>
</evidence>
<dbReference type="GO" id="GO:0005813">
    <property type="term" value="C:centrosome"/>
    <property type="evidence" value="ECO:0007669"/>
    <property type="project" value="UniProtKB-SubCell"/>
</dbReference>
<dbReference type="EMBL" id="CAMPGE010024768">
    <property type="protein sequence ID" value="CAI2382583.1"/>
    <property type="molecule type" value="Genomic_DNA"/>
</dbReference>
<dbReference type="Pfam" id="PF21050">
    <property type="entry name" value="ARMC9_ARM"/>
    <property type="match status" value="1"/>
</dbReference>
<feature type="compositionally biased region" description="Polar residues" evidence="4">
    <location>
        <begin position="815"/>
        <end position="825"/>
    </location>
</feature>
<dbReference type="SUPFAM" id="SSF48371">
    <property type="entry name" value="ARM repeat"/>
    <property type="match status" value="1"/>
</dbReference>
<dbReference type="GO" id="GO:0060271">
    <property type="term" value="P:cilium assembly"/>
    <property type="evidence" value="ECO:0007669"/>
    <property type="project" value="InterPro"/>
</dbReference>
<organism evidence="7 8">
    <name type="scientific">Euplotes crassus</name>
    <dbReference type="NCBI Taxonomy" id="5936"/>
    <lineage>
        <taxon>Eukaryota</taxon>
        <taxon>Sar</taxon>
        <taxon>Alveolata</taxon>
        <taxon>Ciliophora</taxon>
        <taxon>Intramacronucleata</taxon>
        <taxon>Spirotrichea</taxon>
        <taxon>Hypotrichia</taxon>
        <taxon>Euplotida</taxon>
        <taxon>Euplotidae</taxon>
        <taxon>Moneuplotes</taxon>
    </lineage>
</organism>
<comment type="caution">
    <text evidence="7">The sequence shown here is derived from an EMBL/GenBank/DDBJ whole genome shotgun (WGS) entry which is preliminary data.</text>
</comment>
<evidence type="ECO:0000256" key="1">
    <source>
        <dbReference type="ARBA" id="ARBA00004120"/>
    </source>
</evidence>
<feature type="domain" description="ARMC9 CTLH-like" evidence="6">
    <location>
        <begin position="52"/>
        <end position="182"/>
    </location>
</feature>
<dbReference type="Proteomes" id="UP001295684">
    <property type="component" value="Unassembled WGS sequence"/>
</dbReference>
<feature type="region of interest" description="Disordered" evidence="4">
    <location>
        <begin position="657"/>
        <end position="711"/>
    </location>
</feature>
<sequence length="967" mass="112803">MSKPTKKGVLHQAVVEYLLMNGCNETVDLLNQEYPKAKKANAKKNYDHGSVKAAMMSAFNSGNYEEFFRLWNRFIPIGIRENDREAVKLDFYIHIYFTIFNLHPMTKKSSVGVQKEFKKRKEWFRLYLDTKGKDLSETSEFLAYYALPYIGNPIDHPSFKSMFSGKWLKQIVAHTESFVSDNIMKDPKSKLQSYHAAYKKVMKEEGEESIEAAVEIDQLSEQLINERRKFLETNAHLKKVRNILLASQTKWSGFSQNLLKIAEDFYFIMEKFKVTDQVDQKWLMEKVTKLSKYKNYLMALQNEKDANTSRMDPSRVNSAVYQPRPPETAHDESIDPTAPGGNASFTDSKSGSYVTYYQNQDNLYQLKYDPSQDDRIAHGYYEGQPVEMNPDDEDQISLAPLDYNKIKMFIFHLQEEVKVCITLQALKQRISRSRNGNQRKHVLFAFEEYDILGCKSQEDQNLLSLLESSPSIKLYTVLLIDSLVNESIGKKYISKQDGLIEKLFEIMQNEEGETPLRTSTLVVFQKLSLGREAQSKMINLDVIKWTVDKLKVEGQILNSYSLEYAFALLMNLSLRTQGKRKFEELHSDALNVLNEFLEHENSEVRTYVNGTLYCILERPKIREEARSLNMDEVLRILSKKFEPRFKRQIDYILDQLEGDKEGEGEGEADIKDDNSSDALDGNSEEGEFADVESIDSEGDDYSNYEDEEDDFSKIPLQGEEAEMFPRGEKWLMQEFLLDDNEEANKQDMILYSKVEEYNEERRRRREIMEKKRMEESMTSSRDQDAHLDKPHMRPLTPSKVPSQKYKDKASVFEPDSSSRNMASDISRSRYEMQRTPPDRDVRVREALSPLSRNQHSVSSPAKSMKASAPMEASFERKEEEKEEKEEHGIYIDHNEDKQIIPKEENLQDQNQNKKENDEKLKDPEKQAEHQEAFTGKDKIRRTPPKESKLRYLREKKKKMQQKPHLYK</sequence>
<accession>A0AAD2D7R8</accession>
<feature type="compositionally biased region" description="Basic and acidic residues" evidence="4">
    <location>
        <begin position="657"/>
        <end position="674"/>
    </location>
</feature>
<feature type="compositionally biased region" description="Basic and acidic residues" evidence="4">
    <location>
        <begin position="943"/>
        <end position="952"/>
    </location>
</feature>
<feature type="compositionally biased region" description="Basic and acidic residues" evidence="4">
    <location>
        <begin position="768"/>
        <end position="791"/>
    </location>
</feature>
<dbReference type="GO" id="GO:0005814">
    <property type="term" value="C:centriole"/>
    <property type="evidence" value="ECO:0007669"/>
    <property type="project" value="TreeGrafter"/>
</dbReference>
<keyword evidence="2" id="KW-0970">Cilium biogenesis/degradation</keyword>
<dbReference type="InterPro" id="IPR056327">
    <property type="entry name" value="ARMC9_CTLH-like_dom"/>
</dbReference>
<feature type="compositionally biased region" description="Basic and acidic residues" evidence="4">
    <location>
        <begin position="826"/>
        <end position="845"/>
    </location>
</feature>
<proteinExistence type="predicted"/>
<dbReference type="GO" id="GO:0036064">
    <property type="term" value="C:ciliary basal body"/>
    <property type="evidence" value="ECO:0007669"/>
    <property type="project" value="InterPro"/>
</dbReference>
<evidence type="ECO:0000313" key="8">
    <source>
        <dbReference type="Proteomes" id="UP001295684"/>
    </source>
</evidence>
<feature type="region of interest" description="Disordered" evidence="4">
    <location>
        <begin position="768"/>
        <end position="967"/>
    </location>
</feature>
<comment type="subcellular location">
    <subcellularLocation>
        <location evidence="1">Cytoplasm</location>
        <location evidence="1">Cytoskeleton</location>
        <location evidence="1">Cilium basal body</location>
    </subcellularLocation>
</comment>
<feature type="compositionally biased region" description="Acidic residues" evidence="4">
    <location>
        <begin position="682"/>
        <end position="710"/>
    </location>
</feature>
<evidence type="ECO:0000259" key="5">
    <source>
        <dbReference type="Pfam" id="PF21050"/>
    </source>
</evidence>
<dbReference type="AlphaFoldDB" id="A0AAD2D7R8"/>
<evidence type="ECO:0000259" key="6">
    <source>
        <dbReference type="Pfam" id="PF23138"/>
    </source>
</evidence>
<dbReference type="PANTHER" id="PTHR14881">
    <property type="entry name" value="LISH DOMAIN-CONTAINING PROTEIN ARMC9"/>
    <property type="match status" value="1"/>
</dbReference>
<feature type="compositionally biased region" description="Basic residues" evidence="4">
    <location>
        <begin position="953"/>
        <end position="967"/>
    </location>
</feature>
<dbReference type="InterPro" id="IPR011989">
    <property type="entry name" value="ARM-like"/>
</dbReference>
<dbReference type="Gene3D" id="1.25.10.10">
    <property type="entry name" value="Leucine-rich Repeat Variant"/>
    <property type="match status" value="1"/>
</dbReference>
<evidence type="ECO:0000256" key="3">
    <source>
        <dbReference type="ARBA" id="ARBA00023273"/>
    </source>
</evidence>
<protein>
    <recommendedName>
        <fullName evidence="9">LisH domain-containing protein ARMC9</fullName>
    </recommendedName>
</protein>
<evidence type="ECO:0000313" key="7">
    <source>
        <dbReference type="EMBL" id="CAI2382583.1"/>
    </source>
</evidence>
<name>A0AAD2D7R8_EUPCR</name>
<feature type="compositionally biased region" description="Polar residues" evidence="4">
    <location>
        <begin position="308"/>
        <end position="320"/>
    </location>
</feature>
<dbReference type="InterPro" id="IPR016024">
    <property type="entry name" value="ARM-type_fold"/>
</dbReference>
<evidence type="ECO:0000256" key="2">
    <source>
        <dbReference type="ARBA" id="ARBA00022794"/>
    </source>
</evidence>
<dbReference type="PANTHER" id="PTHR14881:SF4">
    <property type="entry name" value="LISH DOMAIN-CONTAINING PROTEIN ARMC9"/>
    <property type="match status" value="1"/>
</dbReference>
<evidence type="ECO:0008006" key="9">
    <source>
        <dbReference type="Google" id="ProtNLM"/>
    </source>
</evidence>
<feature type="domain" description="LisH" evidence="5">
    <location>
        <begin position="537"/>
        <end position="656"/>
    </location>
</feature>
<reference evidence="7" key="1">
    <citation type="submission" date="2023-07" db="EMBL/GenBank/DDBJ databases">
        <authorList>
            <consortium name="AG Swart"/>
            <person name="Singh M."/>
            <person name="Singh A."/>
            <person name="Seah K."/>
            <person name="Emmerich C."/>
        </authorList>
    </citation>
    <scope>NUCLEOTIDE SEQUENCE</scope>
    <source>
        <strain evidence="7">DP1</strain>
    </source>
</reference>
<feature type="region of interest" description="Disordered" evidence="4">
    <location>
        <begin position="304"/>
        <end position="346"/>
    </location>
</feature>
<dbReference type="GO" id="GO:0097542">
    <property type="term" value="C:ciliary tip"/>
    <property type="evidence" value="ECO:0007669"/>
    <property type="project" value="TreeGrafter"/>
</dbReference>
<dbReference type="Pfam" id="PF23138">
    <property type="entry name" value="CTLH_Armc9"/>
    <property type="match status" value="1"/>
</dbReference>
<dbReference type="InterPro" id="IPR048959">
    <property type="entry name" value="ARMC9_ARM_dom"/>
</dbReference>
<feature type="compositionally biased region" description="Low complexity" evidence="4">
    <location>
        <begin position="858"/>
        <end position="870"/>
    </location>
</feature>
<feature type="compositionally biased region" description="Basic and acidic residues" evidence="4">
    <location>
        <begin position="873"/>
        <end position="937"/>
    </location>
</feature>
<keyword evidence="3" id="KW-0966">Cell projection</keyword>
<gene>
    <name evidence="7" type="ORF">ECRASSUSDP1_LOCUS24061</name>
</gene>
<dbReference type="InterPro" id="IPR040369">
    <property type="entry name" value="ARMC9"/>
</dbReference>
<keyword evidence="8" id="KW-1185">Reference proteome</keyword>